<sequence length="74" mass="8573">MSEYTRVVRLLVSAYSLEGPVRLRLRVRIWVASALLHLVLVILRTGERCGAVKWWIVRRLQAAAVWVMEVGRDE</sequence>
<name>I3TGL3_TISMK</name>
<accession>I3TGL3</accession>
<organism evidence="1 2">
    <name type="scientific">Tistrella mobilis (strain KA081020-065)</name>
    <dbReference type="NCBI Taxonomy" id="1110502"/>
    <lineage>
        <taxon>Bacteria</taxon>
        <taxon>Pseudomonadati</taxon>
        <taxon>Pseudomonadota</taxon>
        <taxon>Alphaproteobacteria</taxon>
        <taxon>Geminicoccales</taxon>
        <taxon>Geminicoccaceae</taxon>
        <taxon>Tistrella</taxon>
    </lineage>
</organism>
<proteinExistence type="predicted"/>
<dbReference type="Proteomes" id="UP000005258">
    <property type="component" value="Chromosome"/>
</dbReference>
<reference evidence="1 2" key="1">
    <citation type="journal article" date="2012" name="J. Am. Chem. Soc.">
        <title>Bacterial biosynthesis and maturation of the didemnin anti-cancer agents.</title>
        <authorList>
            <person name="Xu Y."/>
            <person name="Kersten R.D."/>
            <person name="Nam S.J."/>
            <person name="Lu L."/>
            <person name="Al-Suwailem A.M."/>
            <person name="Zheng H."/>
            <person name="Fenical W."/>
            <person name="Dorrestein P.C."/>
            <person name="Moore B.S."/>
            <person name="Qian P.Y."/>
        </authorList>
    </citation>
    <scope>NUCLEOTIDE SEQUENCE [LARGE SCALE GENOMIC DNA]</scope>
    <source>
        <strain evidence="1 2">KA081020-065</strain>
    </source>
</reference>
<dbReference type="KEGG" id="tmo:TMO_0062"/>
<keyword evidence="2" id="KW-1185">Reference proteome</keyword>
<protein>
    <submittedName>
        <fullName evidence="1">Uncharacterized protein</fullName>
    </submittedName>
</protein>
<dbReference type="STRING" id="1110502.TMO_0062"/>
<dbReference type="AlphaFoldDB" id="I3TGL3"/>
<dbReference type="EMBL" id="CP003236">
    <property type="protein sequence ID" value="AFK51901.1"/>
    <property type="molecule type" value="Genomic_DNA"/>
</dbReference>
<evidence type="ECO:0000313" key="2">
    <source>
        <dbReference type="Proteomes" id="UP000005258"/>
    </source>
</evidence>
<gene>
    <name evidence="1" type="ordered locus">TMO_0062</name>
</gene>
<dbReference type="HOGENOM" id="CLU_2686673_0_0_5"/>
<dbReference type="RefSeq" id="WP_014743581.1">
    <property type="nucleotide sequence ID" value="NC_017956.1"/>
</dbReference>
<evidence type="ECO:0000313" key="1">
    <source>
        <dbReference type="EMBL" id="AFK51901.1"/>
    </source>
</evidence>